<keyword evidence="2" id="KW-0012">Acyltransferase</keyword>
<reference evidence="5 6" key="1">
    <citation type="journal article" date="2015" name="Stand. Genomic Sci.">
        <title>Genomic Encyclopedia of Bacterial and Archaeal Type Strains, Phase III: the genomes of soil and plant-associated and newly described type strains.</title>
        <authorList>
            <person name="Whitman W.B."/>
            <person name="Woyke T."/>
            <person name="Klenk H.P."/>
            <person name="Zhou Y."/>
            <person name="Lilburn T.G."/>
            <person name="Beck B.J."/>
            <person name="De Vos P."/>
            <person name="Vandamme P."/>
            <person name="Eisen J.A."/>
            <person name="Garrity G."/>
            <person name="Hugenholtz P."/>
            <person name="Kyrpides N.C."/>
        </authorList>
    </citation>
    <scope>NUCLEOTIDE SEQUENCE [LARGE SCALE GENOMIC DNA]</scope>
    <source>
        <strain evidence="5 6">VKM Ac-2572</strain>
    </source>
</reference>
<feature type="domain" description="N-acetyltransferase" evidence="4">
    <location>
        <begin position="9"/>
        <end position="169"/>
    </location>
</feature>
<dbReference type="GO" id="GO:0016747">
    <property type="term" value="F:acyltransferase activity, transferring groups other than amino-acyl groups"/>
    <property type="evidence" value="ECO:0007669"/>
    <property type="project" value="InterPro"/>
</dbReference>
<dbReference type="EMBL" id="SLWN01000008">
    <property type="protein sequence ID" value="TCO24829.1"/>
    <property type="molecule type" value="Genomic_DNA"/>
</dbReference>
<dbReference type="Gene3D" id="3.40.630.30">
    <property type="match status" value="1"/>
</dbReference>
<proteinExistence type="inferred from homology"/>
<evidence type="ECO:0000313" key="6">
    <source>
        <dbReference type="Proteomes" id="UP000294508"/>
    </source>
</evidence>
<organism evidence="5 6">
    <name type="scientific">Kribbella steppae</name>
    <dbReference type="NCBI Taxonomy" id="2512223"/>
    <lineage>
        <taxon>Bacteria</taxon>
        <taxon>Bacillati</taxon>
        <taxon>Actinomycetota</taxon>
        <taxon>Actinomycetes</taxon>
        <taxon>Propionibacteriales</taxon>
        <taxon>Kribbellaceae</taxon>
        <taxon>Kribbella</taxon>
    </lineage>
</organism>
<dbReference type="InterPro" id="IPR051531">
    <property type="entry name" value="N-acetyltransferase"/>
</dbReference>
<evidence type="ECO:0000313" key="5">
    <source>
        <dbReference type="EMBL" id="TCO24829.1"/>
    </source>
</evidence>
<accession>A0A4R2HB52</accession>
<dbReference type="AlphaFoldDB" id="A0A4R2HB52"/>
<dbReference type="OrthoDB" id="9132139at2"/>
<dbReference type="Pfam" id="PF13302">
    <property type="entry name" value="Acetyltransf_3"/>
    <property type="match status" value="1"/>
</dbReference>
<dbReference type="InterPro" id="IPR016181">
    <property type="entry name" value="Acyl_CoA_acyltransferase"/>
</dbReference>
<evidence type="ECO:0000256" key="2">
    <source>
        <dbReference type="ARBA" id="ARBA00023315"/>
    </source>
</evidence>
<protein>
    <submittedName>
        <fullName evidence="5">RimJ/RimL family protein N-acetyltransferase</fullName>
    </submittedName>
</protein>
<evidence type="ECO:0000256" key="1">
    <source>
        <dbReference type="ARBA" id="ARBA00022679"/>
    </source>
</evidence>
<dbReference type="PANTHER" id="PTHR43792">
    <property type="entry name" value="GNAT FAMILY, PUTATIVE (AFU_ORTHOLOGUE AFUA_3G00765)-RELATED-RELATED"/>
    <property type="match status" value="1"/>
</dbReference>
<sequence length="178" mass="19885">MDPLIGDLTALREFRTSDLENYLAIVSDDRVTSWLSFDSRDRTAAEKALTAIIERAAQEDRPDYLLAVTRRDDDSVVGFARLGPTGVKAAHLGYAIHADHWGHGYATDASRVLLRLAFGPLDLHRVSAAIGPENEASIAVVKRLGFTYEGRIRDHVFTNGDWRDSLLYSLLESEFPKR</sequence>
<keyword evidence="1 5" id="KW-0808">Transferase</keyword>
<evidence type="ECO:0000259" key="4">
    <source>
        <dbReference type="PROSITE" id="PS51186"/>
    </source>
</evidence>
<dbReference type="PANTHER" id="PTHR43792:SF8">
    <property type="entry name" value="[RIBOSOMAL PROTEIN US5]-ALANINE N-ACETYLTRANSFERASE"/>
    <property type="match status" value="1"/>
</dbReference>
<dbReference type="InterPro" id="IPR000182">
    <property type="entry name" value="GNAT_dom"/>
</dbReference>
<dbReference type="RefSeq" id="WP_132211630.1">
    <property type="nucleotide sequence ID" value="NZ_SLWN01000008.1"/>
</dbReference>
<name>A0A4R2HB52_9ACTN</name>
<evidence type="ECO:0000256" key="3">
    <source>
        <dbReference type="ARBA" id="ARBA00038502"/>
    </source>
</evidence>
<dbReference type="SUPFAM" id="SSF55729">
    <property type="entry name" value="Acyl-CoA N-acyltransferases (Nat)"/>
    <property type="match status" value="1"/>
</dbReference>
<comment type="similarity">
    <text evidence="3">Belongs to the acetyltransferase family. RimJ subfamily.</text>
</comment>
<dbReference type="Proteomes" id="UP000294508">
    <property type="component" value="Unassembled WGS sequence"/>
</dbReference>
<gene>
    <name evidence="5" type="ORF">EV652_108365</name>
</gene>
<comment type="caution">
    <text evidence="5">The sequence shown here is derived from an EMBL/GenBank/DDBJ whole genome shotgun (WGS) entry which is preliminary data.</text>
</comment>
<keyword evidence="6" id="KW-1185">Reference proteome</keyword>
<dbReference type="PROSITE" id="PS51186">
    <property type="entry name" value="GNAT"/>
    <property type="match status" value="1"/>
</dbReference>